<evidence type="ECO:0000256" key="17">
    <source>
        <dbReference type="ARBA" id="ARBA00078653"/>
    </source>
</evidence>
<keyword evidence="9 19" id="KW-0472">Membrane</keyword>
<keyword evidence="3" id="KW-0145">Chemotaxis</keyword>
<keyword evidence="12" id="KW-0966">Cell projection</keyword>
<feature type="transmembrane region" description="Helical" evidence="19">
    <location>
        <begin position="251"/>
        <end position="275"/>
    </location>
</feature>
<name>A0A9P1IV74_9PELO</name>
<organism evidence="20 21">
    <name type="scientific">Caenorhabditis angaria</name>
    <dbReference type="NCBI Taxonomy" id="860376"/>
    <lineage>
        <taxon>Eukaryota</taxon>
        <taxon>Metazoa</taxon>
        <taxon>Ecdysozoa</taxon>
        <taxon>Nematoda</taxon>
        <taxon>Chromadorea</taxon>
        <taxon>Rhabditida</taxon>
        <taxon>Rhabditina</taxon>
        <taxon>Rhabditomorpha</taxon>
        <taxon>Rhabditoidea</taxon>
        <taxon>Rhabditidae</taxon>
        <taxon>Peloderinae</taxon>
        <taxon>Caenorhabditis</taxon>
    </lineage>
</organism>
<dbReference type="GO" id="GO:0060170">
    <property type="term" value="C:ciliary membrane"/>
    <property type="evidence" value="ECO:0007669"/>
    <property type="project" value="UniProtKB-SubCell"/>
</dbReference>
<reference evidence="20" key="1">
    <citation type="submission" date="2022-11" db="EMBL/GenBank/DDBJ databases">
        <authorList>
            <person name="Kikuchi T."/>
        </authorList>
    </citation>
    <scope>NUCLEOTIDE SEQUENCE</scope>
    <source>
        <strain evidence="20">PS1010</strain>
    </source>
</reference>
<dbReference type="EMBL" id="CANHGI010000005">
    <property type="protein sequence ID" value="CAI5451847.1"/>
    <property type="molecule type" value="Genomic_DNA"/>
</dbReference>
<evidence type="ECO:0000256" key="7">
    <source>
        <dbReference type="ARBA" id="ARBA00022989"/>
    </source>
</evidence>
<evidence type="ECO:0000256" key="13">
    <source>
        <dbReference type="ARBA" id="ARBA00054965"/>
    </source>
</evidence>
<comment type="caution">
    <text evidence="20">The sequence shown here is derived from an EMBL/GenBank/DDBJ whole genome shotgun (WGS) entry which is preliminary data.</text>
</comment>
<evidence type="ECO:0000256" key="15">
    <source>
        <dbReference type="ARBA" id="ARBA00064300"/>
    </source>
</evidence>
<evidence type="ECO:0000256" key="6">
    <source>
        <dbReference type="ARBA" id="ARBA00022725"/>
    </source>
</evidence>
<dbReference type="Pfam" id="PF10326">
    <property type="entry name" value="7TM_GPCR_Str"/>
    <property type="match status" value="1"/>
</dbReference>
<keyword evidence="21" id="KW-1185">Reference proteome</keyword>
<feature type="transmembrane region" description="Helical" evidence="19">
    <location>
        <begin position="40"/>
        <end position="59"/>
    </location>
</feature>
<evidence type="ECO:0000256" key="5">
    <source>
        <dbReference type="ARBA" id="ARBA00022692"/>
    </source>
</evidence>
<keyword evidence="4" id="KW-0716">Sensory transduction</keyword>
<gene>
    <name evidence="20" type="ORF">CAMP_LOCUS14484</name>
</gene>
<evidence type="ECO:0000256" key="10">
    <source>
        <dbReference type="ARBA" id="ARBA00023170"/>
    </source>
</evidence>
<feature type="transmembrane region" description="Helical" evidence="19">
    <location>
        <begin position="91"/>
        <end position="114"/>
    </location>
</feature>
<dbReference type="GO" id="GO:0006935">
    <property type="term" value="P:chemotaxis"/>
    <property type="evidence" value="ECO:0007669"/>
    <property type="project" value="UniProtKB-KW"/>
</dbReference>
<evidence type="ECO:0000256" key="9">
    <source>
        <dbReference type="ARBA" id="ARBA00023136"/>
    </source>
</evidence>
<comment type="function">
    <text evidence="13">An odorant receptor which affects chemotaxis to the volatile odorant diacetyl. Specifies AWA neuronal cell fate via the odr-7 pathway.</text>
</comment>
<dbReference type="InterPro" id="IPR019428">
    <property type="entry name" value="7TM_GPCR_serpentine_rcpt_Str"/>
</dbReference>
<comment type="subunit">
    <text evidence="15">Interacts with odr-4.</text>
</comment>
<sequence>MSSFYKNFQKITQISCATTSLLLNTLLIFLIIIKSPKSIGFYKYLMIYISLFEAVYSILDVSSEPVIYSYGSAFIAFSNINDSFLNKHLSFVVIIIYAGCFGFSLALFAVHFLYRYSIIQSSFKTQLLQGSRKLILFIIPLFYGFWWTYLCSLFSRNAEVDAYMQDTMLSSYNVSMEDVTYICFMFFTLDERGMKTPNNEAFLAILCMMFMILSSMFCVFYFGTKCYKIINHAFDGSSNRSAFTQSLQKQLFYALVVQTCIPLILMYIPAGFLFLTAIFEIQIGFASSIVAITIAIYPAVDPLPNLLIIKDYRKAIKVFVVKNLLKVLPKRENNTNNQTSRI</sequence>
<evidence type="ECO:0000256" key="3">
    <source>
        <dbReference type="ARBA" id="ARBA00022500"/>
    </source>
</evidence>
<keyword evidence="8" id="KW-0969">Cilium</keyword>
<evidence type="ECO:0000256" key="14">
    <source>
        <dbReference type="ARBA" id="ARBA00061678"/>
    </source>
</evidence>
<evidence type="ECO:0000256" key="12">
    <source>
        <dbReference type="ARBA" id="ARBA00023273"/>
    </source>
</evidence>
<feature type="transmembrane region" description="Helical" evidence="19">
    <location>
        <begin position="12"/>
        <end position="33"/>
    </location>
</feature>
<feature type="transmembrane region" description="Helical" evidence="19">
    <location>
        <begin position="201"/>
        <end position="222"/>
    </location>
</feature>
<keyword evidence="7 19" id="KW-1133">Transmembrane helix</keyword>
<evidence type="ECO:0000313" key="20">
    <source>
        <dbReference type="EMBL" id="CAI5451847.1"/>
    </source>
</evidence>
<comment type="subcellular location">
    <subcellularLocation>
        <location evidence="1">Cell projection</location>
        <location evidence="1">Cilium membrane</location>
        <topology evidence="1">Multi-pass membrane protein</topology>
    </subcellularLocation>
</comment>
<keyword evidence="11" id="KW-0325">Glycoprotein</keyword>
<keyword evidence="5 19" id="KW-0812">Transmembrane</keyword>
<feature type="transmembrane region" description="Helical" evidence="19">
    <location>
        <begin position="134"/>
        <end position="155"/>
    </location>
</feature>
<dbReference type="FunFam" id="1.20.1070.10:FF:000128">
    <property type="entry name" value="Seven TM Receptor"/>
    <property type="match status" value="1"/>
</dbReference>
<evidence type="ECO:0000256" key="4">
    <source>
        <dbReference type="ARBA" id="ARBA00022606"/>
    </source>
</evidence>
<proteinExistence type="inferred from homology"/>
<evidence type="ECO:0000256" key="8">
    <source>
        <dbReference type="ARBA" id="ARBA00023069"/>
    </source>
</evidence>
<keyword evidence="6" id="KW-0552">Olfaction</keyword>
<dbReference type="AlphaFoldDB" id="A0A9P1IV74"/>
<keyword evidence="10" id="KW-0675">Receptor</keyword>
<evidence type="ECO:0000313" key="21">
    <source>
        <dbReference type="Proteomes" id="UP001152747"/>
    </source>
</evidence>
<dbReference type="GO" id="GO:0038022">
    <property type="term" value="F:G protein-coupled olfactory receptor activity"/>
    <property type="evidence" value="ECO:0007669"/>
    <property type="project" value="TreeGrafter"/>
</dbReference>
<evidence type="ECO:0000256" key="19">
    <source>
        <dbReference type="SAM" id="Phobius"/>
    </source>
</evidence>
<comment type="similarity">
    <text evidence="14">Belongs to the nematode receptor-like protein str family.</text>
</comment>
<evidence type="ECO:0000256" key="1">
    <source>
        <dbReference type="ARBA" id="ARBA00004272"/>
    </source>
</evidence>
<dbReference type="PANTHER" id="PTHR22943">
    <property type="entry name" value="7-TRANSMEMBRANE DOMAIN RECEPTOR C.ELEGANS"/>
    <property type="match status" value="1"/>
</dbReference>
<accession>A0A9P1IV74</accession>
<dbReference type="SUPFAM" id="SSF81321">
    <property type="entry name" value="Family A G protein-coupled receptor-like"/>
    <property type="match status" value="1"/>
</dbReference>
<evidence type="ECO:0000256" key="18">
    <source>
        <dbReference type="ARBA" id="ARBA00082489"/>
    </source>
</evidence>
<dbReference type="GO" id="GO:0042048">
    <property type="term" value="P:olfactory behavior"/>
    <property type="evidence" value="ECO:0007669"/>
    <property type="project" value="TreeGrafter"/>
</dbReference>
<keyword evidence="2" id="KW-1003">Cell membrane</keyword>
<evidence type="ECO:0000256" key="2">
    <source>
        <dbReference type="ARBA" id="ARBA00022475"/>
    </source>
</evidence>
<evidence type="ECO:0000256" key="11">
    <source>
        <dbReference type="ARBA" id="ARBA00023180"/>
    </source>
</evidence>
<protein>
    <recommendedName>
        <fullName evidence="16">Serpentine receptor class r-10</fullName>
    </recommendedName>
    <alternativeName>
        <fullName evidence="17">Odorant response abnormal protein 10</fullName>
    </alternativeName>
    <alternativeName>
        <fullName evidence="18">Olfactory receptor 10</fullName>
    </alternativeName>
</protein>
<dbReference type="OrthoDB" id="2101615at2759"/>
<dbReference type="Proteomes" id="UP001152747">
    <property type="component" value="Unassembled WGS sequence"/>
</dbReference>
<evidence type="ECO:0000256" key="16">
    <source>
        <dbReference type="ARBA" id="ARBA00067967"/>
    </source>
</evidence>
<feature type="transmembrane region" description="Helical" evidence="19">
    <location>
        <begin position="281"/>
        <end position="300"/>
    </location>
</feature>
<dbReference type="PANTHER" id="PTHR22943:SF109">
    <property type="entry name" value="SEVEN TM RECEPTOR"/>
    <property type="match status" value="1"/>
</dbReference>